<reference evidence="3" key="1">
    <citation type="submission" date="2010-08" db="EMBL/GenBank/DDBJ databases">
        <title>Genome comparisons of Edwardsiella bacteria analysed using deep sequencing technology.</title>
        <authorList>
            <person name="van Soest J.J."/>
            <person name="Henkel C.V."/>
            <person name="Jansen H.J."/>
            <person name="van den Hondel C.A.M.J.J."/>
            <person name="Bloemberg G.V."/>
            <person name="Meijer A.H."/>
            <person name="Spaink H.P."/>
        </authorList>
    </citation>
    <scope>NUCLEOTIDE SEQUENCE [LARGE SCALE GENOMIC DNA]</scope>
    <source>
        <strain evidence="3">FL6-60</strain>
    </source>
</reference>
<evidence type="ECO:0000313" key="3">
    <source>
        <dbReference type="Proteomes" id="UP000002230"/>
    </source>
</evidence>
<dbReference type="HOGENOM" id="CLU_3288808_0_0_6"/>
<feature type="compositionally biased region" description="Polar residues" evidence="1">
    <location>
        <begin position="28"/>
        <end position="40"/>
    </location>
</feature>
<evidence type="ECO:0000256" key="1">
    <source>
        <dbReference type="SAM" id="MobiDB-lite"/>
    </source>
</evidence>
<reference evidence="2 3" key="2">
    <citation type="journal article" date="2011" name="BMC Immunol.">
        <title>Comparison of static immersion and intravenous injection systems for exposure of zebrafish embryos to the natural pathogen Edwardsiella tarda.</title>
        <authorList>
            <person name="van Soest J.J."/>
            <person name="Stockhammer O.W."/>
            <person name="Ordas A."/>
            <person name="Bloemberg G.V."/>
            <person name="Spaink H.P."/>
            <person name="Meijer A.H."/>
        </authorList>
    </citation>
    <scope>NUCLEOTIDE SEQUENCE [LARGE SCALE GENOMIC DNA]</scope>
    <source>
        <strain evidence="2 3">FL6-60</strain>
    </source>
</reference>
<protein>
    <submittedName>
        <fullName evidence="2">Uncharacterized protein</fullName>
    </submittedName>
</protein>
<dbReference type="PATRIC" id="fig|718251.5.peg.3219"/>
<dbReference type="Proteomes" id="UP000002230">
    <property type="component" value="Chromosome"/>
</dbReference>
<dbReference type="EMBL" id="CP002154">
    <property type="protein sequence ID" value="ADM43190.1"/>
    <property type="molecule type" value="Genomic_DNA"/>
</dbReference>
<evidence type="ECO:0000313" key="2">
    <source>
        <dbReference type="EMBL" id="ADM43190.1"/>
    </source>
</evidence>
<name>A0A0H3DXC7_EDWTF</name>
<proteinExistence type="predicted"/>
<gene>
    <name evidence="2" type="ordered locus">ETAF_3087</name>
</gene>
<organism evidence="2 3">
    <name type="scientific">Edwardsiella tarda (strain FL6-60)</name>
    <dbReference type="NCBI Taxonomy" id="718251"/>
    <lineage>
        <taxon>Bacteria</taxon>
        <taxon>Pseudomonadati</taxon>
        <taxon>Pseudomonadota</taxon>
        <taxon>Gammaproteobacteria</taxon>
        <taxon>Enterobacterales</taxon>
        <taxon>Hafniaceae</taxon>
        <taxon>Edwardsiella</taxon>
    </lineage>
</organism>
<keyword evidence="3" id="KW-1185">Reference proteome</keyword>
<feature type="region of interest" description="Disordered" evidence="1">
    <location>
        <begin position="1"/>
        <end position="40"/>
    </location>
</feature>
<dbReference type="AlphaFoldDB" id="A0A0H3DXC7"/>
<accession>A0A0H3DXC7</accession>
<dbReference type="KEGG" id="etd:ETAF_3087"/>
<sequence length="40" mass="4247">MVGFPDDPALSCMSAVAPQGKHAEHPRNGSSTAPVSQRRR</sequence>